<organism evidence="1 2">
    <name type="scientific">Abeliophyllum distichum</name>
    <dbReference type="NCBI Taxonomy" id="126358"/>
    <lineage>
        <taxon>Eukaryota</taxon>
        <taxon>Viridiplantae</taxon>
        <taxon>Streptophyta</taxon>
        <taxon>Embryophyta</taxon>
        <taxon>Tracheophyta</taxon>
        <taxon>Spermatophyta</taxon>
        <taxon>Magnoliopsida</taxon>
        <taxon>eudicotyledons</taxon>
        <taxon>Gunneridae</taxon>
        <taxon>Pentapetalae</taxon>
        <taxon>asterids</taxon>
        <taxon>lamiids</taxon>
        <taxon>Lamiales</taxon>
        <taxon>Oleaceae</taxon>
        <taxon>Forsythieae</taxon>
        <taxon>Abeliophyllum</taxon>
    </lineage>
</organism>
<dbReference type="Proteomes" id="UP001604336">
    <property type="component" value="Unassembled WGS sequence"/>
</dbReference>
<reference evidence="2" key="1">
    <citation type="submission" date="2024-07" db="EMBL/GenBank/DDBJ databases">
        <title>Two chromosome-level genome assemblies of Korean endemic species Abeliophyllum distichum and Forsythia ovata (Oleaceae).</title>
        <authorList>
            <person name="Jang H."/>
        </authorList>
    </citation>
    <scope>NUCLEOTIDE SEQUENCE [LARGE SCALE GENOMIC DNA]</scope>
</reference>
<comment type="caution">
    <text evidence="1">The sequence shown here is derived from an EMBL/GenBank/DDBJ whole genome shotgun (WGS) entry which is preliminary data.</text>
</comment>
<accession>A0ABD1SDN3</accession>
<dbReference type="EMBL" id="JBFOLK010000007">
    <property type="protein sequence ID" value="KAL2498299.1"/>
    <property type="molecule type" value="Genomic_DNA"/>
</dbReference>
<dbReference type="PANTHER" id="PTHR46371">
    <property type="entry name" value="OS04G0464100 PROTEIN"/>
    <property type="match status" value="1"/>
</dbReference>
<proteinExistence type="predicted"/>
<protein>
    <submittedName>
        <fullName evidence="1">Copper transport protein family</fullName>
    </submittedName>
</protein>
<name>A0ABD1SDN3_9LAMI</name>
<evidence type="ECO:0000313" key="2">
    <source>
        <dbReference type="Proteomes" id="UP001604336"/>
    </source>
</evidence>
<dbReference type="Gene3D" id="3.30.70.100">
    <property type="match status" value="1"/>
</dbReference>
<dbReference type="InterPro" id="IPR044296">
    <property type="entry name" value="HIPP46"/>
</dbReference>
<keyword evidence="2" id="KW-1185">Reference proteome</keyword>
<sequence length="132" mass="15203">MKQKVVIEVSLNGHNSQGIIEMLKCMCCMSQELNQAEKVRRKAMKMAVSVPRVESASMEGEERNKLTVIGEEIDSVTLVKLLRKNVCFAKIVTVGPMKKDENKTTEIFKTDMHHMYYNRVPHWGPYYTTSNY</sequence>
<evidence type="ECO:0000313" key="1">
    <source>
        <dbReference type="EMBL" id="KAL2498299.1"/>
    </source>
</evidence>
<gene>
    <name evidence="1" type="ORF">Adt_23849</name>
</gene>
<dbReference type="AlphaFoldDB" id="A0ABD1SDN3"/>